<dbReference type="OMA" id="VAFCEYW"/>
<accession>A0A163J1B1</accession>
<organism evidence="11">
    <name type="scientific">Absidia glauca</name>
    <name type="common">Pin mould</name>
    <dbReference type="NCBI Taxonomy" id="4829"/>
    <lineage>
        <taxon>Eukaryota</taxon>
        <taxon>Fungi</taxon>
        <taxon>Fungi incertae sedis</taxon>
        <taxon>Mucoromycota</taxon>
        <taxon>Mucoromycotina</taxon>
        <taxon>Mucoromycetes</taxon>
        <taxon>Mucorales</taxon>
        <taxon>Cunninghamellaceae</taxon>
        <taxon>Absidia</taxon>
    </lineage>
</organism>
<dbReference type="InterPro" id="IPR036224">
    <property type="entry name" value="GINS_bundle-like_dom_sf"/>
</dbReference>
<dbReference type="PROSITE" id="PS51700">
    <property type="entry name" value="SEPARIN"/>
    <property type="match status" value="1"/>
</dbReference>
<evidence type="ECO:0000256" key="9">
    <source>
        <dbReference type="SAM" id="MobiDB-lite"/>
    </source>
</evidence>
<dbReference type="EC" id="3.4.22.49" evidence="3"/>
<dbReference type="InterPro" id="IPR030397">
    <property type="entry name" value="SEPARIN_core_dom"/>
</dbReference>
<evidence type="ECO:0000256" key="2">
    <source>
        <dbReference type="ARBA" id="ARBA00004123"/>
    </source>
</evidence>
<evidence type="ECO:0000256" key="7">
    <source>
        <dbReference type="ARBA" id="ARBA00023242"/>
    </source>
</evidence>
<evidence type="ECO:0000256" key="4">
    <source>
        <dbReference type="ARBA" id="ARBA00022705"/>
    </source>
</evidence>
<dbReference type="EMBL" id="LT551165">
    <property type="protein sequence ID" value="SAL96545.1"/>
    <property type="molecule type" value="Genomic_DNA"/>
</dbReference>
<dbReference type="InterPro" id="IPR011990">
    <property type="entry name" value="TPR-like_helical_dom_sf"/>
</dbReference>
<keyword evidence="5" id="KW-0378">Hydrolase</keyword>
<dbReference type="STRING" id="4829.A0A163J1B1"/>
<dbReference type="InterPro" id="IPR038437">
    <property type="entry name" value="GINS_Psf3_sf"/>
</dbReference>
<dbReference type="GO" id="GO:0006508">
    <property type="term" value="P:proteolysis"/>
    <property type="evidence" value="ECO:0007669"/>
    <property type="project" value="InterPro"/>
</dbReference>
<dbReference type="GO" id="GO:0005737">
    <property type="term" value="C:cytoplasm"/>
    <property type="evidence" value="ECO:0007669"/>
    <property type="project" value="TreeGrafter"/>
</dbReference>
<evidence type="ECO:0000259" key="10">
    <source>
        <dbReference type="PROSITE" id="PS51700"/>
    </source>
</evidence>
<feature type="compositionally biased region" description="Low complexity" evidence="9">
    <location>
        <begin position="1268"/>
        <end position="1278"/>
    </location>
</feature>
<feature type="repeat" description="TPR" evidence="8">
    <location>
        <begin position="831"/>
        <end position="864"/>
    </location>
</feature>
<dbReference type="Pfam" id="PF05916">
    <property type="entry name" value="Sld5"/>
    <property type="match status" value="1"/>
</dbReference>
<dbReference type="SUPFAM" id="SSF48452">
    <property type="entry name" value="TPR-like"/>
    <property type="match status" value="1"/>
</dbReference>
<evidence type="ECO:0000256" key="3">
    <source>
        <dbReference type="ARBA" id="ARBA00012489"/>
    </source>
</evidence>
<proteinExistence type="predicted"/>
<dbReference type="CDD" id="cd11713">
    <property type="entry name" value="GINS_A_psf3"/>
    <property type="match status" value="1"/>
</dbReference>
<evidence type="ECO:0000256" key="1">
    <source>
        <dbReference type="ARBA" id="ARBA00000451"/>
    </source>
</evidence>
<keyword evidence="12" id="KW-1185">Reference proteome</keyword>
<feature type="compositionally biased region" description="Low complexity" evidence="9">
    <location>
        <begin position="1289"/>
        <end position="1300"/>
    </location>
</feature>
<keyword evidence="8" id="KW-0802">TPR repeat</keyword>
<evidence type="ECO:0000313" key="11">
    <source>
        <dbReference type="EMBL" id="SAL96545.1"/>
    </source>
</evidence>
<gene>
    <name evidence="11" type="primary">ABSGL_01961.1 scaffold 2596</name>
</gene>
<dbReference type="GO" id="GO:0072686">
    <property type="term" value="C:mitotic spindle"/>
    <property type="evidence" value="ECO:0007669"/>
    <property type="project" value="TreeGrafter"/>
</dbReference>
<feature type="region of interest" description="Disordered" evidence="9">
    <location>
        <begin position="154"/>
        <end position="175"/>
    </location>
</feature>
<name>A0A163J1B1_ABSGL</name>
<dbReference type="SUPFAM" id="SSF158573">
    <property type="entry name" value="GINS helical bundle-like"/>
    <property type="match status" value="1"/>
</dbReference>
<evidence type="ECO:0000256" key="6">
    <source>
        <dbReference type="ARBA" id="ARBA00022829"/>
    </source>
</evidence>
<keyword evidence="7" id="KW-0539">Nucleus</keyword>
<dbReference type="OrthoDB" id="10255632at2759"/>
<feature type="domain" description="Peptidase C50" evidence="10">
    <location>
        <begin position="2040"/>
        <end position="2160"/>
    </location>
</feature>
<dbReference type="InParanoid" id="A0A163J1B1"/>
<dbReference type="Pfam" id="PF03568">
    <property type="entry name" value="Separin_C"/>
    <property type="match status" value="1"/>
</dbReference>
<feature type="region of interest" description="Disordered" evidence="9">
    <location>
        <begin position="1268"/>
        <end position="1300"/>
    </location>
</feature>
<sequence>MTGDETDVSPGSRIELPFWLAKALAQLTVGGDQQLMQIELPKAFGVRVRNALDASPSSVDYRLLCPFFYVFGHKLLDLVVLPELAHVLESAFKVRLRGIMDYSQSGVNSMGQDFIQKLDETEKESHNVLLSSLKDFNQCDESLTELVKRSILEPFQSDPGPDHSRRQGTPTGNQDYRHEAIRLSPLAMSIVNQNIDSLKRFNGWIRTNTNPAMDHELRTKWISSIKACLFDTSFCAIAALKLMNVYAPLNPLDIEKTTSNLICNLVNLGEWPRALEELASFRQHLASLGCVRLNMDKDLLRLTPDSTKRSCHDNNDNNRTPLSYISSDHKNSLVPRRSSSLRLTGGGGCCLCDPPNLSSWEETMIHKYADLFTLPIDAALNERSMVLLVLAYQMNVIRCWCSIYGGAMIKYLIVLMDRPGNFTDWCKRLMPYDDSMAKKQLDLLRRHLVKTAEKASKIDGDPLMIMAIQALALRSAACSRMVPLESICSQFLLLGSQYEKSTSNVKYNHLQAFCSDLLHSLDPVTQTPSDLEAYFELCEYFAYVSRKANIYPDDIFSYKSLIQLPDHPFDKTPTTCYYATHDTLMKLLRCTLQMYSMIYEETYVDLQPLLLDANSSIDTLIQVVQIDDLSDSSQAAPVLDKLGKIIRGFCQSSNQLWEMAQRHKIRSSSCPSALQQSPESMELSLLMGWEQHTEDISNTLNGCRELLRLKMILLKKLKQPATVSPPTSILPDMLLTYVHTMIVLAKTHFDTTNDDAHYHAFEYLDAAERLCSDYGFFVGYRGISAAYYTFGAAFVKLDSVSKAVYPLRKSCTVLELVSERVSVDADKLQLVKRYEVLGSCFTKDGDSKGAVKAYRMALKYIPAATLHVLTAESDQLAISTLIERQPLIPRLMECFIRATFSDDGHPTTYATELMDLATLTPTQQCVLHECELRVLLGPCSRHTLTTQQVSIISTLLQHYTYDQHPIRRTRTLLSKVRMMHAKGDNGSVTSLIQYVLEAQELLKTKDFGLDGNLQGYQRHYMALTCFWMGILLRELDQVSSTTFVSALRQWTHLLENIHPLSSTDPPLKEDVEKVHLQIDDLDALYDHLRTLADLLGLLGYPLLQVNALRLLLKLNSGLRDSAVDCYSDSVVITADIGRIYTDLGYSGKAGVEFAKVDYIAANYPCSNQAELHYLIQCAHYLSSVGDYERSQATFNASKTMWDRSQQLGDPSLKSWGPITQHAINHLMLSDCHLVRSDISLHKESLDMAISDATASYRVLTNFLDSIKKSSGSQLGKSSTFTSTNSYPWSDQSQGSSPRQSSASDIVFNEYQSATAMKLGACFERLATLHMTRGTWVDAQRYLLQGQQLGERVKSKAMVFKFLLLQSDSYLRIDQADKSKSCLEAAAMMCTKGSKNLWDAIALNSASGNLYAHITLLDEALESYKVVDKLFLRMMDPEYIASLETLPESDECLEHQTKKICDVNAVEEDLKDATQTMCHALREKQVENSIRILLVMAKKGALSSGLKTLEKLQEAGNSAFLKATCAHVRLMVVKEEVLHHINMSFMENSVLSLAQLRSSSQGSGSDRATHNIHWIRGHLKQALECIWLTLKKCSRMGTVAVVEQLFLDAGSAMFLHHHISNSDTSFTTNASITAYYFEMAKCIGIRREMQTYLDQRLLPPPNTTKNDLIWPKAICGLTDPTTPNEDSRSQPPLLPKPTAAHLLNLRQLYQQEYDLDGTEFQHTFIDILPPHWTVCSLSLDVDDQVLYATRYRANEPPFVLRLPLGRTSKRQHPKHSKHISNGISYQEAVKEFKSIMDLNDETMHSSNITMLKKDVEGWWMARSQLDIRLKLLLEDMERSWIGGFKGLFSGRHYTCAKALDSFRQELVSILMTNVYGLPSSITTGLLCINEPILHLIVQLGTNPTDHELEDIVYFLLACFENHDLCMDYSEANINRMIQQIRQIVRSYHKEAARQTGINTMERLPNEHVILIPDKHTGLFPLESLPTLRSQPVSRLPCLSFLRDRVLYTRQNLAHSKFPPGNHVDHTTDDRQSNWKDYTIDTSKSYYILDPNNDMEDTRVDFERQFTRFETKITSMKEEKRLILALKSCHFYRMHSWEGCTGKPPSEIECRTMLMEKELYMYFGSSAGQPLLRKQTIRKLPRCSVVLLMGCNSTPLHSTGEYDEHGYYLDYLLAGSPALLTNLWSLTGKNIHQISQSIMGQWRLFSDKGGTVSLVQALSSSRDDCQFPYLVGASSVVFGVPVYAL</sequence>
<evidence type="ECO:0000256" key="8">
    <source>
        <dbReference type="PROSITE-ProRule" id="PRU00339"/>
    </source>
</evidence>
<evidence type="ECO:0000256" key="5">
    <source>
        <dbReference type="ARBA" id="ARBA00022801"/>
    </source>
</evidence>
<dbReference type="PANTHER" id="PTHR12792:SF0">
    <property type="entry name" value="SEPARIN"/>
    <property type="match status" value="1"/>
</dbReference>
<keyword evidence="6" id="KW-0159">Chromosome partition</keyword>
<dbReference type="GO" id="GO:0005634">
    <property type="term" value="C:nucleus"/>
    <property type="evidence" value="ECO:0007669"/>
    <property type="project" value="UniProtKB-SubCell"/>
</dbReference>
<feature type="compositionally biased region" description="Polar residues" evidence="9">
    <location>
        <begin position="1279"/>
        <end position="1288"/>
    </location>
</feature>
<dbReference type="FunCoup" id="A0A163J1B1">
    <property type="interactions" value="120"/>
</dbReference>
<dbReference type="PANTHER" id="PTHR12792">
    <property type="entry name" value="EXTRA SPINDLE POLES 1-RELATED"/>
    <property type="match status" value="1"/>
</dbReference>
<reference evidence="11" key="1">
    <citation type="submission" date="2016-04" db="EMBL/GenBank/DDBJ databases">
        <authorList>
            <person name="Evans L.H."/>
            <person name="Alamgir A."/>
            <person name="Owens N."/>
            <person name="Weber N.D."/>
            <person name="Virtaneva K."/>
            <person name="Barbian K."/>
            <person name="Babar A."/>
            <person name="Rosenke K."/>
        </authorList>
    </citation>
    <scope>NUCLEOTIDE SEQUENCE [LARGE SCALE GENOMIC DNA]</scope>
    <source>
        <strain evidence="11">CBS 101.48</strain>
    </source>
</reference>
<dbReference type="GO" id="GO:0044732">
    <property type="term" value="C:mitotic spindle pole body"/>
    <property type="evidence" value="ECO:0007669"/>
    <property type="project" value="TreeGrafter"/>
</dbReference>
<comment type="catalytic activity">
    <reaction evidence="1">
        <text>All bonds known to be hydrolyzed by this endopeptidase have arginine in P1 and an acidic residue in P4. P6 is often occupied by an acidic residue or by a hydroxy-amino-acid residue, the phosphorylation of which enhances cleavage.</text>
        <dbReference type="EC" id="3.4.22.49"/>
    </reaction>
</comment>
<dbReference type="GO" id="GO:0051307">
    <property type="term" value="P:meiotic chromosome separation"/>
    <property type="evidence" value="ECO:0007669"/>
    <property type="project" value="TreeGrafter"/>
</dbReference>
<dbReference type="GO" id="GO:0004197">
    <property type="term" value="F:cysteine-type endopeptidase activity"/>
    <property type="evidence" value="ECO:0007669"/>
    <property type="project" value="InterPro"/>
</dbReference>
<dbReference type="PROSITE" id="PS50005">
    <property type="entry name" value="TPR"/>
    <property type="match status" value="1"/>
</dbReference>
<keyword evidence="4" id="KW-0235">DNA replication</keyword>
<dbReference type="InterPro" id="IPR005314">
    <property type="entry name" value="Peptidase_C50"/>
</dbReference>
<protein>
    <recommendedName>
        <fullName evidence="3">separase</fullName>
        <ecNumber evidence="3">3.4.22.49</ecNumber>
    </recommendedName>
</protein>
<dbReference type="GO" id="GO:0006260">
    <property type="term" value="P:DNA replication"/>
    <property type="evidence" value="ECO:0007669"/>
    <property type="project" value="UniProtKB-KW"/>
</dbReference>
<comment type="subcellular location">
    <subcellularLocation>
        <location evidence="2">Nucleus</location>
    </subcellularLocation>
</comment>
<dbReference type="InterPro" id="IPR019734">
    <property type="entry name" value="TPR_rpt"/>
</dbReference>
<dbReference type="Proteomes" id="UP000078561">
    <property type="component" value="Unassembled WGS sequence"/>
</dbReference>
<evidence type="ECO:0000313" key="12">
    <source>
        <dbReference type="Proteomes" id="UP000078561"/>
    </source>
</evidence>
<dbReference type="Gene3D" id="1.20.58.2050">
    <property type="match status" value="1"/>
</dbReference>
<dbReference type="InterPro" id="IPR021151">
    <property type="entry name" value="GINS_A"/>
</dbReference>